<protein>
    <submittedName>
        <fullName evidence="2">Uncharacterized protein</fullName>
    </submittedName>
</protein>
<comment type="caution">
    <text evidence="2">The sequence shown here is derived from an EMBL/GenBank/DDBJ whole genome shotgun (WGS) entry which is preliminary data.</text>
</comment>
<reference evidence="2 3" key="1">
    <citation type="submission" date="2024-01" db="EMBL/GenBank/DDBJ databases">
        <title>The diversity of rhizobia nodulating Mimosa spp. in eleven states of Brazil covering several biomes is determined by host plant, location, and edaphic factors.</title>
        <authorList>
            <person name="Rouws L."/>
            <person name="Barauna A."/>
            <person name="Beukes C."/>
            <person name="De Faria S.M."/>
            <person name="Gross E."/>
            <person name="Dos Reis Junior F.B."/>
            <person name="Simon M."/>
            <person name="Maluk M."/>
            <person name="Odee D.W."/>
            <person name="Kenicer G."/>
            <person name="Young J.P.W."/>
            <person name="Reis V.M."/>
            <person name="Zilli J."/>
            <person name="James E.K."/>
        </authorList>
    </citation>
    <scope>NUCLEOTIDE SEQUENCE [LARGE SCALE GENOMIC DNA]</scope>
    <source>
        <strain evidence="2 3">JPY167</strain>
    </source>
</reference>
<feature type="signal peptide" evidence="1">
    <location>
        <begin position="1"/>
        <end position="23"/>
    </location>
</feature>
<dbReference type="Proteomes" id="UP001489897">
    <property type="component" value="Unassembled WGS sequence"/>
</dbReference>
<gene>
    <name evidence="2" type="ORF">VSR73_11795</name>
</gene>
<evidence type="ECO:0000256" key="1">
    <source>
        <dbReference type="SAM" id="SignalP"/>
    </source>
</evidence>
<proteinExistence type="predicted"/>
<evidence type="ECO:0000313" key="2">
    <source>
        <dbReference type="EMBL" id="MEM5421741.1"/>
    </source>
</evidence>
<keyword evidence="1" id="KW-0732">Signal</keyword>
<dbReference type="RefSeq" id="WP_069261463.1">
    <property type="nucleotide sequence ID" value="NZ_JAYMRV010000003.1"/>
</dbReference>
<feature type="chain" id="PRO_5047260872" evidence="1">
    <location>
        <begin position="24"/>
        <end position="91"/>
    </location>
</feature>
<keyword evidence="3" id="KW-1185">Reference proteome</keyword>
<dbReference type="EMBL" id="JAYMRV010000003">
    <property type="protein sequence ID" value="MEM5421741.1"/>
    <property type="molecule type" value="Genomic_DNA"/>
</dbReference>
<accession>A0ABU9RNS7</accession>
<sequence length="91" mass="10856">MKRTILGLVLGATALAASTAALAHVDVAVGVGVPGAAYAAAPVQTDWRGDDDWRARRWREHEWREHERREHEWRERQWREREWHDRDRWNY</sequence>
<organism evidence="2 3">
    <name type="scientific">Paraburkholderia ferrariae</name>
    <dbReference type="NCBI Taxonomy" id="386056"/>
    <lineage>
        <taxon>Bacteria</taxon>
        <taxon>Pseudomonadati</taxon>
        <taxon>Pseudomonadota</taxon>
        <taxon>Betaproteobacteria</taxon>
        <taxon>Burkholderiales</taxon>
        <taxon>Burkholderiaceae</taxon>
        <taxon>Paraburkholderia</taxon>
    </lineage>
</organism>
<evidence type="ECO:0000313" key="3">
    <source>
        <dbReference type="Proteomes" id="UP001489897"/>
    </source>
</evidence>
<name>A0ABU9RNS7_9BURK</name>